<gene>
    <name evidence="5" type="ORF">Pla52n_49580</name>
</gene>
<dbReference type="Gene3D" id="2.60.120.260">
    <property type="entry name" value="Galactose-binding domain-like"/>
    <property type="match status" value="1"/>
</dbReference>
<evidence type="ECO:0000256" key="1">
    <source>
        <dbReference type="SAM" id="SignalP"/>
    </source>
</evidence>
<dbReference type="Pfam" id="PF07635">
    <property type="entry name" value="PSCyt1"/>
    <property type="match status" value="1"/>
</dbReference>
<keyword evidence="1" id="KW-0732">Signal</keyword>
<dbReference type="Pfam" id="PF07587">
    <property type="entry name" value="PSD1"/>
    <property type="match status" value="1"/>
</dbReference>
<feature type="domain" description="Cytochrome C Planctomycete-type" evidence="4">
    <location>
        <begin position="40"/>
        <end position="94"/>
    </location>
</feature>
<sequence length="810" mass="90038" precursor="true">MLRMSFLLSLFLICVAGGLNVCAAEIDFSHEIVPILNANCVTCHGGRESEGDFSLNTRESLVDSGMVDIGDAAASHLVDLIASDDTDIQMPPSDRPRMSDREIQLIRRWIDEGMKWEPGFSFEIRSYEPPVRPRLVTLPPPTPGREHPIDRLLDRYLAERDLNVPATIDDAAFLRRVHLDLIGLLPTPEQYSDFLASGAEGRREKLIDDLLSRRIEYADHWLTFFNDLLRNDYSGTGFITGGRKQVTEWLYSALLANKPFDEMTRELVAPPTAASQGFIDGIKWRGEVSAGQTNEIQFSQSISQSFLGINMKCASCHDSFIDRWTLKEAYGLAAVYADAPLELHRCDKPTGETQAAAWLYPELGQIDPSAPRAERLRQLAGLMTDPQNARYARTIVNRLWNQMMGRGLVHPLDAMQTEPWNEELLDFLANDFVANGYDLKSTLRLIATSEAYQSRTEIVDGDDGGQYVYRGPRQRRLTAEQFVDAVWQLCSAAPTKFDAPVLRSTVTDAEIAQTQITGKWIWGKLQNGSSPGGEELLIRKTIELPADVSQGGAVITCDNEYVLYVGNRQIIAGTDWTQPQAVSMTGVLKKGSNQIVIKAKNAGAVGGMNPAGLFFQASLKLTDGSEVSIASDETWQYNPEVPESREGRMSAPKQGWQPVTIVPGLDVWNKVLDEQARRLLAPIMTTGSSGKMIRASLMKNTPLMQSLGRPLREQIVSMRPDGLTTLEAIDLANAETLTQWLAQGAEHWSARDWQTSDALVEEMFVAALSRQPTPGERNLLVAALGERPDPQSVQDVMWTILMLPEFMLVR</sequence>
<evidence type="ECO:0000259" key="3">
    <source>
        <dbReference type="Pfam" id="PF07587"/>
    </source>
</evidence>
<evidence type="ECO:0000259" key="2">
    <source>
        <dbReference type="Pfam" id="PF07583"/>
    </source>
</evidence>
<dbReference type="PANTHER" id="PTHR35889:SF3">
    <property type="entry name" value="F-BOX DOMAIN-CONTAINING PROTEIN"/>
    <property type="match status" value="1"/>
</dbReference>
<name>A0A5C6AEQ0_9BACT</name>
<dbReference type="Proteomes" id="UP000320176">
    <property type="component" value="Unassembled WGS sequence"/>
</dbReference>
<accession>A0A5C6AEQ0</accession>
<evidence type="ECO:0000313" key="6">
    <source>
        <dbReference type="Proteomes" id="UP000320176"/>
    </source>
</evidence>
<dbReference type="InterPro" id="IPR011444">
    <property type="entry name" value="DUF1549"/>
</dbReference>
<dbReference type="EMBL" id="SJPN01000006">
    <property type="protein sequence ID" value="TWT98444.1"/>
    <property type="molecule type" value="Genomic_DNA"/>
</dbReference>
<organism evidence="5 6">
    <name type="scientific">Stieleria varia</name>
    <dbReference type="NCBI Taxonomy" id="2528005"/>
    <lineage>
        <taxon>Bacteria</taxon>
        <taxon>Pseudomonadati</taxon>
        <taxon>Planctomycetota</taxon>
        <taxon>Planctomycetia</taxon>
        <taxon>Pirellulales</taxon>
        <taxon>Pirellulaceae</taxon>
        <taxon>Stieleria</taxon>
    </lineage>
</organism>
<dbReference type="Pfam" id="PF07583">
    <property type="entry name" value="PSCyt2"/>
    <property type="match status" value="1"/>
</dbReference>
<comment type="caution">
    <text evidence="5">The sequence shown here is derived from an EMBL/GenBank/DDBJ whole genome shotgun (WGS) entry which is preliminary data.</text>
</comment>
<evidence type="ECO:0000259" key="4">
    <source>
        <dbReference type="Pfam" id="PF07635"/>
    </source>
</evidence>
<dbReference type="InterPro" id="IPR022655">
    <property type="entry name" value="DUF1553"/>
</dbReference>
<dbReference type="InterPro" id="IPR011429">
    <property type="entry name" value="Cyt_c_Planctomycete-type"/>
</dbReference>
<dbReference type="AlphaFoldDB" id="A0A5C6AEQ0"/>
<feature type="domain" description="DUF1553" evidence="3">
    <location>
        <begin position="378"/>
        <end position="504"/>
    </location>
</feature>
<feature type="domain" description="DUF1549" evidence="2">
    <location>
        <begin position="148"/>
        <end position="338"/>
    </location>
</feature>
<feature type="signal peptide" evidence="1">
    <location>
        <begin position="1"/>
        <end position="23"/>
    </location>
</feature>
<feature type="chain" id="PRO_5023073464" evidence="1">
    <location>
        <begin position="24"/>
        <end position="810"/>
    </location>
</feature>
<reference evidence="5 6" key="1">
    <citation type="submission" date="2019-02" db="EMBL/GenBank/DDBJ databases">
        <title>Deep-cultivation of Planctomycetes and their phenomic and genomic characterization uncovers novel biology.</title>
        <authorList>
            <person name="Wiegand S."/>
            <person name="Jogler M."/>
            <person name="Boedeker C."/>
            <person name="Pinto D."/>
            <person name="Vollmers J."/>
            <person name="Rivas-Marin E."/>
            <person name="Kohn T."/>
            <person name="Peeters S.H."/>
            <person name="Heuer A."/>
            <person name="Rast P."/>
            <person name="Oberbeckmann S."/>
            <person name="Bunk B."/>
            <person name="Jeske O."/>
            <person name="Meyerdierks A."/>
            <person name="Storesund J.E."/>
            <person name="Kallscheuer N."/>
            <person name="Luecker S."/>
            <person name="Lage O.M."/>
            <person name="Pohl T."/>
            <person name="Merkel B.J."/>
            <person name="Hornburger P."/>
            <person name="Mueller R.-W."/>
            <person name="Bruemmer F."/>
            <person name="Labrenz M."/>
            <person name="Spormann A.M."/>
            <person name="Op Den Camp H."/>
            <person name="Overmann J."/>
            <person name="Amann R."/>
            <person name="Jetten M.S.M."/>
            <person name="Mascher T."/>
            <person name="Medema M.H."/>
            <person name="Devos D.P."/>
            <person name="Kaster A.-K."/>
            <person name="Ovreas L."/>
            <person name="Rohde M."/>
            <person name="Galperin M.Y."/>
            <person name="Jogler C."/>
        </authorList>
    </citation>
    <scope>NUCLEOTIDE SEQUENCE [LARGE SCALE GENOMIC DNA]</scope>
    <source>
        <strain evidence="5 6">Pla52n</strain>
    </source>
</reference>
<protein>
    <submittedName>
        <fullName evidence="5">Planctomycete cytochrome C</fullName>
    </submittedName>
</protein>
<keyword evidence="6" id="KW-1185">Reference proteome</keyword>
<proteinExistence type="predicted"/>
<dbReference type="PANTHER" id="PTHR35889">
    <property type="entry name" value="CYCLOINULO-OLIGOSACCHARIDE FRUCTANOTRANSFERASE-RELATED"/>
    <property type="match status" value="1"/>
</dbReference>
<evidence type="ECO:0000313" key="5">
    <source>
        <dbReference type="EMBL" id="TWT98444.1"/>
    </source>
</evidence>